<feature type="region of interest" description="Disordered" evidence="1">
    <location>
        <begin position="89"/>
        <end position="116"/>
    </location>
</feature>
<name>A0A6G9YGR0_9NOCA</name>
<sequence>MGDESGAGDAVQRPRGESAGQRFGQQVKAFRQRNLPDVLITHQRIQDLGGPTRNVQSRIESGQVDVVSASTEAKYNRALEALGLPPGSATAALHHGGTLGPPTDAQPAPAAEHDDVESGVSALQNLARKHRSVVDLVTELERLGIDLKRARSHTEGYQLVFPKSAIDRLLQTLQNVAEPAPTESGPDNPTE</sequence>
<organism evidence="2 3">
    <name type="scientific">Nocardia arthritidis</name>
    <dbReference type="NCBI Taxonomy" id="228602"/>
    <lineage>
        <taxon>Bacteria</taxon>
        <taxon>Bacillati</taxon>
        <taxon>Actinomycetota</taxon>
        <taxon>Actinomycetes</taxon>
        <taxon>Mycobacteriales</taxon>
        <taxon>Nocardiaceae</taxon>
        <taxon>Nocardia</taxon>
    </lineage>
</organism>
<reference evidence="2 3" key="1">
    <citation type="journal article" date="2019" name="ACS Chem. Biol.">
        <title>Identification and Mobilization of a Cryptic Antibiotic Biosynthesis Gene Locus from a Human-Pathogenic Nocardia Isolate.</title>
        <authorList>
            <person name="Herisse M."/>
            <person name="Ishida K."/>
            <person name="Porter J.L."/>
            <person name="Howden B."/>
            <person name="Hertweck C."/>
            <person name="Stinear T.P."/>
            <person name="Pidot S.J."/>
        </authorList>
    </citation>
    <scope>NUCLEOTIDE SEQUENCE [LARGE SCALE GENOMIC DNA]</scope>
    <source>
        <strain evidence="2 3">AUSMDU00012717</strain>
    </source>
</reference>
<feature type="region of interest" description="Disordered" evidence="1">
    <location>
        <begin position="1"/>
        <end position="26"/>
    </location>
</feature>
<keyword evidence="3" id="KW-1185">Reference proteome</keyword>
<dbReference type="RefSeq" id="WP_167475084.1">
    <property type="nucleotide sequence ID" value="NZ_CP046172.1"/>
</dbReference>
<evidence type="ECO:0000313" key="2">
    <source>
        <dbReference type="EMBL" id="QIS12392.1"/>
    </source>
</evidence>
<dbReference type="EMBL" id="CP046172">
    <property type="protein sequence ID" value="QIS12392.1"/>
    <property type="molecule type" value="Genomic_DNA"/>
</dbReference>
<evidence type="ECO:0000256" key="1">
    <source>
        <dbReference type="SAM" id="MobiDB-lite"/>
    </source>
</evidence>
<accession>A0A6G9YGR0</accession>
<gene>
    <name evidence="2" type="ORF">F5544_22655</name>
</gene>
<proteinExistence type="predicted"/>
<dbReference type="KEGG" id="nah:F5544_22655"/>
<dbReference type="Proteomes" id="UP000503540">
    <property type="component" value="Chromosome"/>
</dbReference>
<dbReference type="AlphaFoldDB" id="A0A6G9YGR0"/>
<protein>
    <submittedName>
        <fullName evidence="2">Uncharacterized protein</fullName>
    </submittedName>
</protein>
<evidence type="ECO:0000313" key="3">
    <source>
        <dbReference type="Proteomes" id="UP000503540"/>
    </source>
</evidence>